<name>A0A495A8N1_9BACI</name>
<reference evidence="9 10" key="1">
    <citation type="journal article" date="2016" name="Int. J. Syst. Evol. Microbiol.">
        <title>Oceanobacillus halophilus sp. nov., a novel moderately halophilic bacterium from a hypersaline lake.</title>
        <authorList>
            <person name="Amoozegar M.A."/>
            <person name="Bagheri M."/>
            <person name="Makhdoumi A."/>
            <person name="Nikou M.M."/>
            <person name="Fazeli S.A.S."/>
            <person name="Schumann P."/>
            <person name="Sproer C."/>
            <person name="Sanchez-Porro C."/>
            <person name="Ventosa A."/>
        </authorList>
    </citation>
    <scope>NUCLEOTIDE SEQUENCE [LARGE SCALE GENOMIC DNA]</scope>
    <source>
        <strain evidence="9 10">DSM 23996</strain>
    </source>
</reference>
<evidence type="ECO:0000256" key="4">
    <source>
        <dbReference type="ARBA" id="ARBA00022692"/>
    </source>
</evidence>
<keyword evidence="10" id="KW-1185">Reference proteome</keyword>
<dbReference type="OrthoDB" id="9804353at2"/>
<accession>A0A495A8N1</accession>
<sequence>MGFIPPLFLPAPSQVVVRGYQMLIDGELIGHIFSSSRRVIVGFLISALAAVPFGILLGSSKTLKAIFDPIISIIRPLPSMAWIPLSLLWLGIGEEQKYAIVFMGSFAPALLYTIDATRSVNPILIKAARNFGASNLTVMREVILPGSMPSIFAGLKVVLGLAWTTVISAELVAANEGLGFLIMNGKEYFMTDVIILGMAMISLTVIIIDIVLNWVEKKIIPWREET</sequence>
<evidence type="ECO:0000256" key="2">
    <source>
        <dbReference type="ARBA" id="ARBA00022448"/>
    </source>
</evidence>
<dbReference type="CDD" id="cd06261">
    <property type="entry name" value="TM_PBP2"/>
    <property type="match status" value="1"/>
</dbReference>
<dbReference type="FunFam" id="1.10.3720.10:FF:000003">
    <property type="entry name" value="Aliphatic sulfonate ABC transporter permease"/>
    <property type="match status" value="1"/>
</dbReference>
<keyword evidence="3" id="KW-1003">Cell membrane</keyword>
<dbReference type="Pfam" id="PF00528">
    <property type="entry name" value="BPD_transp_1"/>
    <property type="match status" value="1"/>
</dbReference>
<dbReference type="SUPFAM" id="SSF161098">
    <property type="entry name" value="MetI-like"/>
    <property type="match status" value="1"/>
</dbReference>
<dbReference type="InterPro" id="IPR000515">
    <property type="entry name" value="MetI-like"/>
</dbReference>
<dbReference type="Gene3D" id="1.10.3720.10">
    <property type="entry name" value="MetI-like"/>
    <property type="match status" value="1"/>
</dbReference>
<comment type="similarity">
    <text evidence="7">Belongs to the binding-protein-dependent transport system permease family.</text>
</comment>
<dbReference type="GO" id="GO:0042918">
    <property type="term" value="P:alkanesulfonate transmembrane transport"/>
    <property type="evidence" value="ECO:0007669"/>
    <property type="project" value="UniProtKB-ARBA"/>
</dbReference>
<comment type="caution">
    <text evidence="9">The sequence shown here is derived from an EMBL/GenBank/DDBJ whole genome shotgun (WGS) entry which is preliminary data.</text>
</comment>
<gene>
    <name evidence="9" type="ORF">D8M06_06250</name>
</gene>
<dbReference type="PROSITE" id="PS50928">
    <property type="entry name" value="ABC_TM1"/>
    <property type="match status" value="1"/>
</dbReference>
<protein>
    <submittedName>
        <fullName evidence="9">ABC transporter permease</fullName>
    </submittedName>
</protein>
<evidence type="ECO:0000256" key="5">
    <source>
        <dbReference type="ARBA" id="ARBA00022989"/>
    </source>
</evidence>
<evidence type="ECO:0000313" key="10">
    <source>
        <dbReference type="Proteomes" id="UP000269301"/>
    </source>
</evidence>
<feature type="transmembrane region" description="Helical" evidence="7">
    <location>
        <begin position="193"/>
        <end position="215"/>
    </location>
</feature>
<dbReference type="PANTHER" id="PTHR30151">
    <property type="entry name" value="ALKANE SULFONATE ABC TRANSPORTER-RELATED, MEMBRANE SUBUNIT"/>
    <property type="match status" value="1"/>
</dbReference>
<proteinExistence type="inferred from homology"/>
<keyword evidence="4 7" id="KW-0812">Transmembrane</keyword>
<feature type="transmembrane region" description="Helical" evidence="7">
    <location>
        <begin position="70"/>
        <end position="92"/>
    </location>
</feature>
<dbReference type="AlphaFoldDB" id="A0A495A8N1"/>
<evidence type="ECO:0000259" key="8">
    <source>
        <dbReference type="PROSITE" id="PS50928"/>
    </source>
</evidence>
<evidence type="ECO:0000256" key="1">
    <source>
        <dbReference type="ARBA" id="ARBA00004651"/>
    </source>
</evidence>
<dbReference type="EMBL" id="RBZP01000002">
    <property type="protein sequence ID" value="RKQ35914.1"/>
    <property type="molecule type" value="Genomic_DNA"/>
</dbReference>
<dbReference type="InterPro" id="IPR035906">
    <property type="entry name" value="MetI-like_sf"/>
</dbReference>
<feature type="transmembrane region" description="Helical" evidence="7">
    <location>
        <begin position="98"/>
        <end position="114"/>
    </location>
</feature>
<keyword evidence="2 7" id="KW-0813">Transport</keyword>
<evidence type="ECO:0000256" key="7">
    <source>
        <dbReference type="RuleBase" id="RU363032"/>
    </source>
</evidence>
<dbReference type="PANTHER" id="PTHR30151:SF0">
    <property type="entry name" value="ABC TRANSPORTER PERMEASE PROTEIN MJ0413-RELATED"/>
    <property type="match status" value="1"/>
</dbReference>
<evidence type="ECO:0000256" key="6">
    <source>
        <dbReference type="ARBA" id="ARBA00023136"/>
    </source>
</evidence>
<keyword evidence="5 7" id="KW-1133">Transmembrane helix</keyword>
<comment type="subcellular location">
    <subcellularLocation>
        <location evidence="1 7">Cell membrane</location>
        <topology evidence="1 7">Multi-pass membrane protein</topology>
    </subcellularLocation>
</comment>
<keyword evidence="6 7" id="KW-0472">Membrane</keyword>
<evidence type="ECO:0000256" key="3">
    <source>
        <dbReference type="ARBA" id="ARBA00022475"/>
    </source>
</evidence>
<dbReference type="Proteomes" id="UP000269301">
    <property type="component" value="Unassembled WGS sequence"/>
</dbReference>
<feature type="transmembrane region" description="Helical" evidence="7">
    <location>
        <begin position="150"/>
        <end position="173"/>
    </location>
</feature>
<evidence type="ECO:0000313" key="9">
    <source>
        <dbReference type="EMBL" id="RKQ35914.1"/>
    </source>
</evidence>
<organism evidence="9 10">
    <name type="scientific">Oceanobacillus halophilus</name>
    <dbReference type="NCBI Taxonomy" id="930130"/>
    <lineage>
        <taxon>Bacteria</taxon>
        <taxon>Bacillati</taxon>
        <taxon>Bacillota</taxon>
        <taxon>Bacilli</taxon>
        <taxon>Bacillales</taxon>
        <taxon>Bacillaceae</taxon>
        <taxon>Oceanobacillus</taxon>
    </lineage>
</organism>
<feature type="transmembrane region" description="Helical" evidence="7">
    <location>
        <begin position="39"/>
        <end position="58"/>
    </location>
</feature>
<feature type="domain" description="ABC transmembrane type-1" evidence="8">
    <location>
        <begin position="32"/>
        <end position="212"/>
    </location>
</feature>
<dbReference type="GO" id="GO:0005886">
    <property type="term" value="C:plasma membrane"/>
    <property type="evidence" value="ECO:0007669"/>
    <property type="project" value="UniProtKB-SubCell"/>
</dbReference>